<sequence length="259" mass="29353">MKIDALLETLRDLDGSQNLDVDCKKFGPQVLEKQINCTQIRTPPSKIISQGEERGELVESDTTCPDVRPRVTLSRTGNGNRKRREWRSICRNRLSRHIGESLGIQVKPSEVRLKAGDEYAPYAWQIDDPSIKPLFDKQISKHSVGAYIALYQYVGRSFRAIHPQDLMKAVEPSNNSTCQDSCPGQSVVEHQCRALEPAAAQQLQDLETDSTKLLERLEQAKTRALSRTWADTDFQTEMLLSIIRDAQTIIRTHQRLLAV</sequence>
<organism evidence="1 2">
    <name type="scientific">Aspergillus tanneri</name>
    <dbReference type="NCBI Taxonomy" id="1220188"/>
    <lineage>
        <taxon>Eukaryota</taxon>
        <taxon>Fungi</taxon>
        <taxon>Dikarya</taxon>
        <taxon>Ascomycota</taxon>
        <taxon>Pezizomycotina</taxon>
        <taxon>Eurotiomycetes</taxon>
        <taxon>Eurotiomycetidae</taxon>
        <taxon>Eurotiales</taxon>
        <taxon>Aspergillaceae</taxon>
        <taxon>Aspergillus</taxon>
        <taxon>Aspergillus subgen. Circumdati</taxon>
    </lineage>
</organism>
<dbReference type="AlphaFoldDB" id="A0A5M9MD63"/>
<gene>
    <name evidence="1" type="ORF">ATNIH1004_009126</name>
</gene>
<dbReference type="RefSeq" id="XP_033424276.1">
    <property type="nucleotide sequence ID" value="XM_033573724.1"/>
</dbReference>
<accession>A0A5M9MD63</accession>
<dbReference type="GeneID" id="54331828"/>
<dbReference type="VEuPathDB" id="FungiDB:EYZ11_006002"/>
<name>A0A5M9MD63_9EURO</name>
<dbReference type="Proteomes" id="UP000324241">
    <property type="component" value="Unassembled WGS sequence"/>
</dbReference>
<proteinExistence type="predicted"/>
<dbReference type="EMBL" id="QUQM01000006">
    <property type="protein sequence ID" value="KAA8644915.1"/>
    <property type="molecule type" value="Genomic_DNA"/>
</dbReference>
<protein>
    <submittedName>
        <fullName evidence="1">Uncharacterized protein</fullName>
    </submittedName>
</protein>
<evidence type="ECO:0000313" key="1">
    <source>
        <dbReference type="EMBL" id="KAA8644915.1"/>
    </source>
</evidence>
<comment type="caution">
    <text evidence="1">The sequence shown here is derived from an EMBL/GenBank/DDBJ whole genome shotgun (WGS) entry which is preliminary data.</text>
</comment>
<dbReference type="OrthoDB" id="4496941at2759"/>
<reference evidence="1 2" key="1">
    <citation type="submission" date="2019-08" db="EMBL/GenBank/DDBJ databases">
        <title>The genome sequence of a newly discovered highly antifungal drug resistant Aspergillus species, Aspergillus tanneri NIH 1004.</title>
        <authorList>
            <person name="Mounaud S."/>
            <person name="Singh I."/>
            <person name="Joardar V."/>
            <person name="Pakala S."/>
            <person name="Pakala S."/>
            <person name="Venepally P."/>
            <person name="Chung J.K."/>
            <person name="Losada L."/>
            <person name="Nierman W.C."/>
        </authorList>
    </citation>
    <scope>NUCLEOTIDE SEQUENCE [LARGE SCALE GENOMIC DNA]</scope>
    <source>
        <strain evidence="1 2">NIH1004</strain>
    </source>
</reference>
<evidence type="ECO:0000313" key="2">
    <source>
        <dbReference type="Proteomes" id="UP000324241"/>
    </source>
</evidence>